<dbReference type="Proteomes" id="UP000003244">
    <property type="component" value="Unassembled WGS sequence"/>
</dbReference>
<dbReference type="GO" id="GO:0016491">
    <property type="term" value="F:oxidoreductase activity"/>
    <property type="evidence" value="ECO:0007669"/>
    <property type="project" value="UniProtKB-KW"/>
</dbReference>
<dbReference type="InterPro" id="IPR002347">
    <property type="entry name" value="SDR_fam"/>
</dbReference>
<comment type="caution">
    <text evidence="4">The sequence shown here is derived from an EMBL/GenBank/DDBJ whole genome shotgun (WGS) entry which is preliminary data.</text>
</comment>
<organism evidence="4 5">
    <name type="scientific">Peptostreptococcus stomatis DSM 17678</name>
    <dbReference type="NCBI Taxonomy" id="596315"/>
    <lineage>
        <taxon>Bacteria</taxon>
        <taxon>Bacillati</taxon>
        <taxon>Bacillota</taxon>
        <taxon>Clostridia</taxon>
        <taxon>Peptostreptococcales</taxon>
        <taxon>Peptostreptococcaceae</taxon>
        <taxon>Peptostreptococcus</taxon>
    </lineage>
</organism>
<dbReference type="RefSeq" id="WP_007791543.1">
    <property type="nucleotide sequence ID" value="NZ_ADGQ01000074.1"/>
</dbReference>
<evidence type="ECO:0000256" key="2">
    <source>
        <dbReference type="ARBA" id="ARBA00023002"/>
    </source>
</evidence>
<dbReference type="eggNOG" id="COG0300">
    <property type="taxonomic scope" value="Bacteria"/>
</dbReference>
<dbReference type="InterPro" id="IPR036291">
    <property type="entry name" value="NAD(P)-bd_dom_sf"/>
</dbReference>
<dbReference type="AlphaFoldDB" id="E0E5D7"/>
<dbReference type="STRING" id="596315.HMPREF0634_0107"/>
<dbReference type="GeneID" id="84801522"/>
<evidence type="ECO:0000313" key="5">
    <source>
        <dbReference type="Proteomes" id="UP000003244"/>
    </source>
</evidence>
<dbReference type="SUPFAM" id="SSF51735">
    <property type="entry name" value="NAD(P)-binding Rossmann-fold domains"/>
    <property type="match status" value="1"/>
</dbReference>
<keyword evidence="5" id="KW-1185">Reference proteome</keyword>
<proteinExistence type="inferred from homology"/>
<dbReference type="PANTHER" id="PTHR42901:SF1">
    <property type="entry name" value="ALCOHOL DEHYDROGENASE"/>
    <property type="match status" value="1"/>
</dbReference>
<dbReference type="PIRSF" id="PIRSF000126">
    <property type="entry name" value="11-beta-HSD1"/>
    <property type="match status" value="1"/>
</dbReference>
<sequence>MIAKKVKKKRMINMEKDIRPDKWALVTGSSSGIGREIVKLLESYGYGSILVARRRSRLEDLAEDLKYKSYIIEADLSQSSTAKDLCQKVDQLEEKEAIRIDLLVNNAGFGDLGFFGDTDLDKELDMIHVNIESLHILMKHYLKRFVEEDRGHILNVASSAGLMPAGPYMSTYYATKAYVTSLTSGVAKELKYRDSRVVVSALCPGPVDTEFNDVANCSFDIGSIGPGQCAREALENLFKGKTIIVPSTKMKLATKFSKILTRNRLIDICGRQQKKKI</sequence>
<evidence type="ECO:0000313" key="4">
    <source>
        <dbReference type="EMBL" id="EFM63920.1"/>
    </source>
</evidence>
<accession>E0E5D7</accession>
<comment type="similarity">
    <text evidence="1 3">Belongs to the short-chain dehydrogenases/reductases (SDR) family.</text>
</comment>
<dbReference type="Pfam" id="PF00106">
    <property type="entry name" value="adh_short"/>
    <property type="match status" value="1"/>
</dbReference>
<keyword evidence="2" id="KW-0560">Oxidoreductase</keyword>
<evidence type="ECO:0000256" key="1">
    <source>
        <dbReference type="ARBA" id="ARBA00006484"/>
    </source>
</evidence>
<dbReference type="CDD" id="cd05233">
    <property type="entry name" value="SDR_c"/>
    <property type="match status" value="1"/>
</dbReference>
<name>E0E5D7_9FIRM</name>
<dbReference type="Gene3D" id="3.40.50.720">
    <property type="entry name" value="NAD(P)-binding Rossmann-like Domain"/>
    <property type="match status" value="1"/>
</dbReference>
<dbReference type="PRINTS" id="PR00080">
    <property type="entry name" value="SDRFAMILY"/>
</dbReference>
<dbReference type="PRINTS" id="PR00081">
    <property type="entry name" value="GDHRDH"/>
</dbReference>
<evidence type="ECO:0000256" key="3">
    <source>
        <dbReference type="RuleBase" id="RU000363"/>
    </source>
</evidence>
<dbReference type="EMBL" id="ADGQ01000074">
    <property type="protein sequence ID" value="EFM63920.1"/>
    <property type="molecule type" value="Genomic_DNA"/>
</dbReference>
<protein>
    <submittedName>
        <fullName evidence="4">Oxidoreductase, short chain dehydrogenase/reductase family protein</fullName>
    </submittedName>
</protein>
<reference evidence="4 5" key="1">
    <citation type="submission" date="2010-08" db="EMBL/GenBank/DDBJ databases">
        <authorList>
            <person name="Harkins D.M."/>
            <person name="Madupu R."/>
            <person name="Durkin A.S."/>
            <person name="Torralba M."/>
            <person name="Methe B."/>
            <person name="Sutton G.G."/>
            <person name="Nelson K.E."/>
        </authorList>
    </citation>
    <scope>NUCLEOTIDE SEQUENCE [LARGE SCALE GENOMIC DNA]</scope>
    <source>
        <strain evidence="4 5">DSM 17678</strain>
    </source>
</reference>
<gene>
    <name evidence="4" type="ORF">HMPREF0634_0107</name>
</gene>
<dbReference type="PANTHER" id="PTHR42901">
    <property type="entry name" value="ALCOHOL DEHYDROGENASE"/>
    <property type="match status" value="1"/>
</dbReference>